<proteinExistence type="inferred from homology"/>
<dbReference type="Gene3D" id="3.40.50.850">
    <property type="entry name" value="Isochorismatase-like"/>
    <property type="match status" value="1"/>
</dbReference>
<dbReference type="RefSeq" id="WP_151903131.1">
    <property type="nucleotide sequence ID" value="NZ_CP045032.1"/>
</dbReference>
<accession>A0A5J6Z8Y7</accession>
<dbReference type="SUPFAM" id="SSF52499">
    <property type="entry name" value="Isochorismatase-like hydrolases"/>
    <property type="match status" value="1"/>
</dbReference>
<evidence type="ECO:0000259" key="8">
    <source>
        <dbReference type="Pfam" id="PF00857"/>
    </source>
</evidence>
<evidence type="ECO:0000256" key="6">
    <source>
        <dbReference type="ARBA" id="ARBA00039017"/>
    </source>
</evidence>
<dbReference type="Proteomes" id="UP000326711">
    <property type="component" value="Chromosome"/>
</dbReference>
<gene>
    <name evidence="9" type="ORF">CUROG_07290</name>
</gene>
<keyword evidence="3" id="KW-0479">Metal-binding</keyword>
<dbReference type="GO" id="GO:0019363">
    <property type="term" value="P:pyridine nucleotide biosynthetic process"/>
    <property type="evidence" value="ECO:0007669"/>
    <property type="project" value="UniProtKB-KW"/>
</dbReference>
<dbReference type="EMBL" id="CP045032">
    <property type="protein sequence ID" value="QFQ02811.1"/>
    <property type="molecule type" value="Genomic_DNA"/>
</dbReference>
<evidence type="ECO:0000313" key="10">
    <source>
        <dbReference type="Proteomes" id="UP000326711"/>
    </source>
</evidence>
<keyword evidence="10" id="KW-1185">Reference proteome</keyword>
<organism evidence="9 10">
    <name type="scientific">Corynebacterium urogenitale</name>
    <dbReference type="NCBI Taxonomy" id="2487892"/>
    <lineage>
        <taxon>Bacteria</taxon>
        <taxon>Bacillati</taxon>
        <taxon>Actinomycetota</taxon>
        <taxon>Actinomycetes</taxon>
        <taxon>Mycobacteriales</taxon>
        <taxon>Corynebacteriaceae</taxon>
        <taxon>Corynebacterium</taxon>
    </lineage>
</organism>
<evidence type="ECO:0000256" key="3">
    <source>
        <dbReference type="ARBA" id="ARBA00022723"/>
    </source>
</evidence>
<keyword evidence="2" id="KW-0662">Pyridine nucleotide biosynthesis</keyword>
<dbReference type="PANTHER" id="PTHR11080">
    <property type="entry name" value="PYRAZINAMIDASE/NICOTINAMIDASE"/>
    <property type="match status" value="1"/>
</dbReference>
<sequence>MSRRALIVVDVQKDFVDGSLGTARGADVAAAISSFFSSDANRYAHIVGTLDWHIDPAGHFADEGEEPDYSETWPVHCVAGSEGAEPFSALDLEPIEAWFRKGEYSAAYSGFEGSLVPATSTLAGMIGGVAGRALDGAGQGRGLTLRYKTVGLEQWLKDREVTHVDVVGIATDFCVRATALDAQKAGFHTTVIESLCAPVSEEGAAEALDELRAAGVLVG</sequence>
<reference evidence="10" key="1">
    <citation type="submission" date="2019-10" db="EMBL/GenBank/DDBJ databases">
        <title>Complete genome sequence of Corynebacterium urogenitalis DSM 108747, isolated from the genital tract of a cow.</title>
        <authorList>
            <person name="Ruckert C."/>
            <person name="Ballas P."/>
            <person name="Wagener K."/>
            <person name="Drillich M."/>
            <person name="Kaempfer P."/>
            <person name="Busse H.-J."/>
            <person name="Ehling-Schulz M."/>
        </authorList>
    </citation>
    <scope>NUCLEOTIDE SEQUENCE [LARGE SCALE GENOMIC DNA]</scope>
    <source>
        <strain evidence="10">LMM 1652</strain>
    </source>
</reference>
<evidence type="ECO:0000256" key="1">
    <source>
        <dbReference type="ARBA" id="ARBA00006336"/>
    </source>
</evidence>
<dbReference type="InterPro" id="IPR000868">
    <property type="entry name" value="Isochorismatase-like_dom"/>
</dbReference>
<feature type="domain" description="Isochorismatase-like" evidence="8">
    <location>
        <begin position="151"/>
        <end position="216"/>
    </location>
</feature>
<dbReference type="AlphaFoldDB" id="A0A5J6Z8Y7"/>
<name>A0A5J6Z8Y7_9CORY</name>
<keyword evidence="4" id="KW-0378">Hydrolase</keyword>
<dbReference type="KEGG" id="cuo:CUROG_07290"/>
<dbReference type="Pfam" id="PF00857">
    <property type="entry name" value="Isochorismatase"/>
    <property type="match status" value="1"/>
</dbReference>
<dbReference type="GO" id="GO:0008936">
    <property type="term" value="F:nicotinamidase activity"/>
    <property type="evidence" value="ECO:0007669"/>
    <property type="project" value="UniProtKB-EC"/>
</dbReference>
<comment type="pathway">
    <text evidence="5">Cofactor biosynthesis; nicotinate biosynthesis; nicotinate from nicotinamide: step 1/1.</text>
</comment>
<dbReference type="EC" id="3.5.1.19" evidence="6"/>
<evidence type="ECO:0000256" key="7">
    <source>
        <dbReference type="ARBA" id="ARBA00043224"/>
    </source>
</evidence>
<dbReference type="InterPro" id="IPR036380">
    <property type="entry name" value="Isochorismatase-like_sf"/>
</dbReference>
<evidence type="ECO:0000256" key="2">
    <source>
        <dbReference type="ARBA" id="ARBA00022642"/>
    </source>
</evidence>
<evidence type="ECO:0000313" key="9">
    <source>
        <dbReference type="EMBL" id="QFQ02811.1"/>
    </source>
</evidence>
<dbReference type="PANTHER" id="PTHR11080:SF2">
    <property type="entry name" value="LD05707P"/>
    <property type="match status" value="1"/>
</dbReference>
<dbReference type="InterPro" id="IPR052347">
    <property type="entry name" value="Isochorismatase_Nicotinamidase"/>
</dbReference>
<evidence type="ECO:0000256" key="4">
    <source>
        <dbReference type="ARBA" id="ARBA00022801"/>
    </source>
</evidence>
<comment type="similarity">
    <text evidence="1">Belongs to the isochorismatase family.</text>
</comment>
<dbReference type="GO" id="GO:0046872">
    <property type="term" value="F:metal ion binding"/>
    <property type="evidence" value="ECO:0007669"/>
    <property type="project" value="UniProtKB-KW"/>
</dbReference>
<evidence type="ECO:0000256" key="5">
    <source>
        <dbReference type="ARBA" id="ARBA00037900"/>
    </source>
</evidence>
<protein>
    <recommendedName>
        <fullName evidence="6">nicotinamidase</fullName>
        <ecNumber evidence="6">3.5.1.19</ecNumber>
    </recommendedName>
    <alternativeName>
        <fullName evidence="7">Nicotinamide deamidase</fullName>
    </alternativeName>
</protein>
<dbReference type="OrthoDB" id="9791276at2"/>